<organism evidence="1 2">
    <name type="scientific">Sanghuangporus baumii</name>
    <name type="common">Phellinus baumii</name>
    <dbReference type="NCBI Taxonomy" id="108892"/>
    <lineage>
        <taxon>Eukaryota</taxon>
        <taxon>Fungi</taxon>
        <taxon>Dikarya</taxon>
        <taxon>Basidiomycota</taxon>
        <taxon>Agaricomycotina</taxon>
        <taxon>Agaricomycetes</taxon>
        <taxon>Hymenochaetales</taxon>
        <taxon>Hymenochaetaceae</taxon>
        <taxon>Sanghuangporus</taxon>
    </lineage>
</organism>
<sequence length="68" mass="7632">MSLEGLFSLHITSQFADFIIQGEVNDSEIHGLVFVASQRPRRIVLAYFQTPPVHYATILNTADSRLAQ</sequence>
<name>A0A9Q5I3B3_SANBA</name>
<dbReference type="Proteomes" id="UP000757232">
    <property type="component" value="Unassembled WGS sequence"/>
</dbReference>
<reference evidence="1" key="1">
    <citation type="submission" date="2016-06" db="EMBL/GenBank/DDBJ databases">
        <title>Draft Genome sequence of the fungus Inonotus baumii.</title>
        <authorList>
            <person name="Zhu H."/>
            <person name="Lin W."/>
        </authorList>
    </citation>
    <scope>NUCLEOTIDE SEQUENCE</scope>
    <source>
        <strain evidence="1">821</strain>
    </source>
</reference>
<dbReference type="EMBL" id="LNZH02000113">
    <property type="protein sequence ID" value="OCB90913.1"/>
    <property type="molecule type" value="Genomic_DNA"/>
</dbReference>
<evidence type="ECO:0000313" key="1">
    <source>
        <dbReference type="EMBL" id="OCB90913.1"/>
    </source>
</evidence>
<accession>A0A9Q5I3B3</accession>
<proteinExistence type="predicted"/>
<keyword evidence="2" id="KW-1185">Reference proteome</keyword>
<comment type="caution">
    <text evidence="1">The sequence shown here is derived from an EMBL/GenBank/DDBJ whole genome shotgun (WGS) entry which is preliminary data.</text>
</comment>
<dbReference type="AlphaFoldDB" id="A0A9Q5I3B3"/>
<evidence type="ECO:0000313" key="2">
    <source>
        <dbReference type="Proteomes" id="UP000757232"/>
    </source>
</evidence>
<gene>
    <name evidence="1" type="ORF">A7U60_g1823</name>
</gene>
<protein>
    <submittedName>
        <fullName evidence="1">Uncharacterized protein</fullName>
    </submittedName>
</protein>